<organism evidence="2 3">
    <name type="scientific">Pseudovibrio denitrificans</name>
    <dbReference type="NCBI Taxonomy" id="258256"/>
    <lineage>
        <taxon>Bacteria</taxon>
        <taxon>Pseudomonadati</taxon>
        <taxon>Pseudomonadota</taxon>
        <taxon>Alphaproteobacteria</taxon>
        <taxon>Hyphomicrobiales</taxon>
        <taxon>Stappiaceae</taxon>
        <taxon>Pseudovibrio</taxon>
    </lineage>
</organism>
<gene>
    <name evidence="2" type="ORF">SAMN05444141_102510</name>
</gene>
<keyword evidence="3" id="KW-1185">Reference proteome</keyword>
<reference evidence="3" key="1">
    <citation type="submission" date="2016-10" db="EMBL/GenBank/DDBJ databases">
        <authorList>
            <person name="Varghese N."/>
            <person name="Submissions S."/>
        </authorList>
    </citation>
    <scope>NUCLEOTIDE SEQUENCE [LARGE SCALE GENOMIC DNA]</scope>
    <source>
        <strain evidence="3">DSM 17465</strain>
    </source>
</reference>
<dbReference type="Pfam" id="PF09346">
    <property type="entry name" value="SMI1_KNR4"/>
    <property type="match status" value="1"/>
</dbReference>
<protein>
    <recommendedName>
        <fullName evidence="1">Knr4/Smi1-like domain-containing protein</fullName>
    </recommendedName>
</protein>
<evidence type="ECO:0000313" key="2">
    <source>
        <dbReference type="EMBL" id="SFT64606.1"/>
    </source>
</evidence>
<dbReference type="InterPro" id="IPR018958">
    <property type="entry name" value="Knr4/Smi1-like_dom"/>
</dbReference>
<feature type="domain" description="Knr4/Smi1-like" evidence="1">
    <location>
        <begin position="38"/>
        <end position="128"/>
    </location>
</feature>
<dbReference type="Proteomes" id="UP000183371">
    <property type="component" value="Unassembled WGS sequence"/>
</dbReference>
<dbReference type="InterPro" id="IPR037883">
    <property type="entry name" value="Knr4/Smi1-like_sf"/>
</dbReference>
<dbReference type="AlphaFoldDB" id="A0A1I6ZPG4"/>
<evidence type="ECO:0000259" key="1">
    <source>
        <dbReference type="Pfam" id="PF09346"/>
    </source>
</evidence>
<dbReference type="EMBL" id="FPBD01000002">
    <property type="protein sequence ID" value="SFT64606.1"/>
    <property type="molecule type" value="Genomic_DNA"/>
</dbReference>
<dbReference type="SUPFAM" id="SSF160631">
    <property type="entry name" value="SMI1/KNR4-like"/>
    <property type="match status" value="1"/>
</dbReference>
<evidence type="ECO:0000313" key="3">
    <source>
        <dbReference type="Proteomes" id="UP000183371"/>
    </source>
</evidence>
<name>A0A1I6ZPG4_9HYPH</name>
<sequence length="212" mass="23734">MCMNVSKLLELSSPELAGNELLGGNTSVNKVDLSATGLIDLLKRRNGFYAFECALHVLPLTPSQEVMSLTRWNDNQLWRDGYGMLDAKIIFFAEDVLGNQFCLFEGAVHSFDPETGELEYLARDIEDWAGLVLEDYNTLTGWSLARDWQSKHGPLPANMRLCPKIPFVLGGEYSIENLYLCNNVEAMRVYANLAIQLADVPDGTKIRLKVVD</sequence>
<proteinExistence type="predicted"/>
<accession>A0A1I6ZPG4</accession>